<geneLocation type="plasmid" evidence="2">
    <name>prgalie4872d</name>
</geneLocation>
<keyword evidence="1" id="KW-0614">Plasmid</keyword>
<reference evidence="1 2" key="1">
    <citation type="submission" date="2016-09" db="EMBL/GenBank/DDBJ databases">
        <title>The complete genome sequences of Rhizobium gallicum, symbiovars gallicum and phaseoli, symbionts associated to common bean (Phaseolus vulgaris).</title>
        <authorList>
            <person name="Bustos P."/>
            <person name="Santamaria R.I."/>
            <person name="Perez-Carrascal O.M."/>
            <person name="Juarez S."/>
            <person name="Lozano L."/>
            <person name="Martinez-Flores I."/>
            <person name="Martinez-Romero E."/>
            <person name="Cevallos M."/>
            <person name="Romero D."/>
            <person name="Davila G."/>
            <person name="Gonzalez V."/>
        </authorList>
    </citation>
    <scope>NUCLEOTIDE SEQUENCE [LARGE SCALE GENOMIC DNA]</scope>
    <source>
        <strain evidence="1 2">IE4872</strain>
        <plasmid evidence="2">prgalie4872d</plasmid>
    </source>
</reference>
<sequence>MLLTIRASEAGRQPFKAAETWFQNCALLLHDLRTFDEPRQSRSKPTRRRWRFARAIVHHIY</sequence>
<name>A0A1L5NTB8_9HYPH</name>
<dbReference type="EMBL" id="CP017105">
    <property type="protein sequence ID" value="APO71121.1"/>
    <property type="molecule type" value="Genomic_DNA"/>
</dbReference>
<dbReference type="Proteomes" id="UP000184749">
    <property type="component" value="Plasmid pRgalIE4872d"/>
</dbReference>
<accession>A0A1L5NTB8</accession>
<evidence type="ECO:0000313" key="2">
    <source>
        <dbReference type="Proteomes" id="UP000184749"/>
    </source>
</evidence>
<evidence type="ECO:0000313" key="1">
    <source>
        <dbReference type="EMBL" id="APO71121.1"/>
    </source>
</evidence>
<gene>
    <name evidence="1" type="ORF">IE4872_PD00591</name>
</gene>
<protein>
    <submittedName>
        <fullName evidence="1">Uncharacterized protein</fullName>
    </submittedName>
</protein>
<proteinExistence type="predicted"/>
<dbReference type="AlphaFoldDB" id="A0A1L5NTB8"/>
<organism evidence="1 2">
    <name type="scientific">Rhizobium gallicum</name>
    <dbReference type="NCBI Taxonomy" id="56730"/>
    <lineage>
        <taxon>Bacteria</taxon>
        <taxon>Pseudomonadati</taxon>
        <taxon>Pseudomonadota</taxon>
        <taxon>Alphaproteobacteria</taxon>
        <taxon>Hyphomicrobiales</taxon>
        <taxon>Rhizobiaceae</taxon>
        <taxon>Rhizobium/Agrobacterium group</taxon>
        <taxon>Rhizobium</taxon>
    </lineage>
</organism>